<reference evidence="4 5" key="1">
    <citation type="journal article" date="2018" name="Nat. Biotechnol.">
        <title>A standardized bacterial taxonomy based on genome phylogeny substantially revises the tree of life.</title>
        <authorList>
            <person name="Parks D.H."/>
            <person name="Chuvochina M."/>
            <person name="Waite D.W."/>
            <person name="Rinke C."/>
            <person name="Skarshewski A."/>
            <person name="Chaumeil P.A."/>
            <person name="Hugenholtz P."/>
        </authorList>
    </citation>
    <scope>NUCLEOTIDE SEQUENCE [LARGE SCALE GENOMIC DNA]</scope>
    <source>
        <strain evidence="2">UBA8707</strain>
        <strain evidence="3">UBA9881</strain>
    </source>
</reference>
<dbReference type="AlphaFoldDB" id="A0A358HSB7"/>
<dbReference type="EMBL" id="DOOG01000075">
    <property type="protein sequence ID" value="HBU98076.1"/>
    <property type="molecule type" value="Genomic_DNA"/>
</dbReference>
<proteinExistence type="predicted"/>
<feature type="region of interest" description="Disordered" evidence="1">
    <location>
        <begin position="30"/>
        <end position="49"/>
    </location>
</feature>
<evidence type="ECO:0000313" key="2">
    <source>
        <dbReference type="EMBL" id="HBU98076.1"/>
    </source>
</evidence>
<evidence type="ECO:0000313" key="3">
    <source>
        <dbReference type="EMBL" id="HCW66008.1"/>
    </source>
</evidence>
<protein>
    <submittedName>
        <fullName evidence="2">Uncharacterized protein</fullName>
    </submittedName>
</protein>
<organism evidence="2 5">
    <name type="scientific">Thalassospira lucentensis</name>
    <dbReference type="NCBI Taxonomy" id="168935"/>
    <lineage>
        <taxon>Bacteria</taxon>
        <taxon>Pseudomonadati</taxon>
        <taxon>Pseudomonadota</taxon>
        <taxon>Alphaproteobacteria</taxon>
        <taxon>Rhodospirillales</taxon>
        <taxon>Thalassospiraceae</taxon>
        <taxon>Thalassospira</taxon>
    </lineage>
</organism>
<sequence>MVFFIIYGVIDIRTSQCALFASDYKLPLPSKEPDKEKGGSSSLRRRNRPLSHHAFQGDKALATCQVPPVIGAQDKQSMTPCHVCVESKMRFPTDNLNIKKRRKSTLTEIKFNHFRAINVRLTAQFISTVEQVFEPILTQ</sequence>
<evidence type="ECO:0000313" key="4">
    <source>
        <dbReference type="Proteomes" id="UP000264179"/>
    </source>
</evidence>
<dbReference type="Proteomes" id="UP000264753">
    <property type="component" value="Unassembled WGS sequence"/>
</dbReference>
<dbReference type="RefSeq" id="WP_277276355.1">
    <property type="nucleotide sequence ID" value="NZ_DPOP01000020.1"/>
</dbReference>
<accession>A0A358HSB7</accession>
<name>A0A358HSB7_9PROT</name>
<gene>
    <name evidence="2" type="ORF">DEF21_09255</name>
    <name evidence="3" type="ORF">DHR80_02135</name>
</gene>
<evidence type="ECO:0000256" key="1">
    <source>
        <dbReference type="SAM" id="MobiDB-lite"/>
    </source>
</evidence>
<evidence type="ECO:0000313" key="5">
    <source>
        <dbReference type="Proteomes" id="UP000264753"/>
    </source>
</evidence>
<dbReference type="Proteomes" id="UP000264179">
    <property type="component" value="Unassembled WGS sequence"/>
</dbReference>
<dbReference type="EMBL" id="DPOP01000020">
    <property type="protein sequence ID" value="HCW66008.1"/>
    <property type="molecule type" value="Genomic_DNA"/>
</dbReference>
<comment type="caution">
    <text evidence="2">The sequence shown here is derived from an EMBL/GenBank/DDBJ whole genome shotgun (WGS) entry which is preliminary data.</text>
</comment>